<dbReference type="EC" id="3.6.1.55" evidence="11"/>
<dbReference type="NCBIfam" id="TIGR00586">
    <property type="entry name" value="mutt"/>
    <property type="match status" value="1"/>
</dbReference>
<keyword evidence="3" id="KW-0515">Mutator protein</keyword>
<dbReference type="CDD" id="cd03425">
    <property type="entry name" value="NUDIX_MutT_NudA_like"/>
    <property type="match status" value="1"/>
</dbReference>
<feature type="domain" description="Nudix hydrolase" evidence="13">
    <location>
        <begin position="1"/>
        <end position="125"/>
    </location>
</feature>
<dbReference type="PROSITE" id="PS00893">
    <property type="entry name" value="NUDIX_BOX"/>
    <property type="match status" value="1"/>
</dbReference>
<evidence type="ECO:0000256" key="9">
    <source>
        <dbReference type="ARBA" id="ARBA00023204"/>
    </source>
</evidence>
<dbReference type="InterPro" id="IPR047127">
    <property type="entry name" value="MutT-like"/>
</dbReference>
<dbReference type="InterPro" id="IPR020084">
    <property type="entry name" value="NUDIX_hydrolase_CS"/>
</dbReference>
<evidence type="ECO:0000313" key="14">
    <source>
        <dbReference type="EMBL" id="MFC4601824.1"/>
    </source>
</evidence>
<dbReference type="InterPro" id="IPR003561">
    <property type="entry name" value="Mutator_MutT"/>
</dbReference>
<keyword evidence="8" id="KW-0460">Magnesium</keyword>
<keyword evidence="6" id="KW-0227">DNA damage</keyword>
<evidence type="ECO:0000256" key="4">
    <source>
        <dbReference type="ARBA" id="ARBA00022705"/>
    </source>
</evidence>
<name>A0ABV9FNN5_9BACL</name>
<accession>A0ABV9FNN5</accession>
<evidence type="ECO:0000256" key="12">
    <source>
        <dbReference type="RuleBase" id="RU003476"/>
    </source>
</evidence>
<dbReference type="PROSITE" id="PS51462">
    <property type="entry name" value="NUDIX"/>
    <property type="match status" value="1"/>
</dbReference>
<evidence type="ECO:0000256" key="6">
    <source>
        <dbReference type="ARBA" id="ARBA00022763"/>
    </source>
</evidence>
<dbReference type="Pfam" id="PF00293">
    <property type="entry name" value="NUDIX"/>
    <property type="match status" value="1"/>
</dbReference>
<keyword evidence="9" id="KW-0234">DNA repair</keyword>
<proteinExistence type="inferred from homology"/>
<evidence type="ECO:0000256" key="1">
    <source>
        <dbReference type="ARBA" id="ARBA00001946"/>
    </source>
</evidence>
<evidence type="ECO:0000256" key="3">
    <source>
        <dbReference type="ARBA" id="ARBA00022457"/>
    </source>
</evidence>
<dbReference type="RefSeq" id="WP_378102426.1">
    <property type="nucleotide sequence ID" value="NZ_JBHSEP010000031.1"/>
</dbReference>
<protein>
    <recommendedName>
        <fullName evidence="11">8-oxo-dGTP diphosphatase</fullName>
        <ecNumber evidence="11">3.6.1.55</ecNumber>
    </recommendedName>
</protein>
<dbReference type="GO" id="GO:0035539">
    <property type="term" value="F:8-oxo-7,8-dihydrodeoxyguanosine triphosphate pyrophosphatase activity"/>
    <property type="evidence" value="ECO:0007669"/>
    <property type="project" value="UniProtKB-EC"/>
</dbReference>
<comment type="catalytic activity">
    <reaction evidence="10">
        <text>8-oxo-dGTP + H2O = 8-oxo-dGMP + diphosphate + H(+)</text>
        <dbReference type="Rhea" id="RHEA:31575"/>
        <dbReference type="ChEBI" id="CHEBI:15377"/>
        <dbReference type="ChEBI" id="CHEBI:15378"/>
        <dbReference type="ChEBI" id="CHEBI:33019"/>
        <dbReference type="ChEBI" id="CHEBI:63224"/>
        <dbReference type="ChEBI" id="CHEBI:77896"/>
        <dbReference type="EC" id="3.6.1.55"/>
    </reaction>
</comment>
<sequence length="138" mass="15863">MIEVAAAIIENEQGKLLIAKRKQGKSQAGLWEFPGGKLEPGESPAACLIRELKEEMNIQIEPYERFGVNEHDYGAVQIRLIAYKARYIRGDIRLVDHEECQWVEKRELAKFEWAPADVPFIKKLKSEETTHETRGDLI</sequence>
<keyword evidence="7 12" id="KW-0378">Hydrolase</keyword>
<dbReference type="SUPFAM" id="SSF55811">
    <property type="entry name" value="Nudix"/>
    <property type="match status" value="1"/>
</dbReference>
<evidence type="ECO:0000256" key="10">
    <source>
        <dbReference type="ARBA" id="ARBA00035861"/>
    </source>
</evidence>
<dbReference type="InterPro" id="IPR015797">
    <property type="entry name" value="NUDIX_hydrolase-like_dom_sf"/>
</dbReference>
<comment type="cofactor">
    <cofactor evidence="1">
        <name>Mg(2+)</name>
        <dbReference type="ChEBI" id="CHEBI:18420"/>
    </cofactor>
</comment>
<keyword evidence="5" id="KW-0479">Metal-binding</keyword>
<evidence type="ECO:0000256" key="8">
    <source>
        <dbReference type="ARBA" id="ARBA00022842"/>
    </source>
</evidence>
<evidence type="ECO:0000256" key="7">
    <source>
        <dbReference type="ARBA" id="ARBA00022801"/>
    </source>
</evidence>
<dbReference type="PANTHER" id="PTHR47707">
    <property type="entry name" value="8-OXO-DGTP DIPHOSPHATASE"/>
    <property type="match status" value="1"/>
</dbReference>
<evidence type="ECO:0000256" key="11">
    <source>
        <dbReference type="ARBA" id="ARBA00038905"/>
    </source>
</evidence>
<evidence type="ECO:0000256" key="5">
    <source>
        <dbReference type="ARBA" id="ARBA00022723"/>
    </source>
</evidence>
<organism evidence="14 15">
    <name type="scientific">Cohnella hongkongensis</name>
    <dbReference type="NCBI Taxonomy" id="178337"/>
    <lineage>
        <taxon>Bacteria</taxon>
        <taxon>Bacillati</taxon>
        <taxon>Bacillota</taxon>
        <taxon>Bacilli</taxon>
        <taxon>Bacillales</taxon>
        <taxon>Paenibacillaceae</taxon>
        <taxon>Cohnella</taxon>
    </lineage>
</organism>
<keyword evidence="15" id="KW-1185">Reference proteome</keyword>
<evidence type="ECO:0000256" key="2">
    <source>
        <dbReference type="ARBA" id="ARBA00005582"/>
    </source>
</evidence>
<evidence type="ECO:0000313" key="15">
    <source>
        <dbReference type="Proteomes" id="UP001596028"/>
    </source>
</evidence>
<gene>
    <name evidence="14" type="primary">mutT</name>
    <name evidence="14" type="ORF">ACFO3S_26545</name>
</gene>
<comment type="caution">
    <text evidence="14">The sequence shown here is derived from an EMBL/GenBank/DDBJ whole genome shotgun (WGS) entry which is preliminary data.</text>
</comment>
<dbReference type="PRINTS" id="PR00502">
    <property type="entry name" value="NUDIXFAMILY"/>
</dbReference>
<dbReference type="PANTHER" id="PTHR47707:SF1">
    <property type="entry name" value="NUDIX HYDROLASE FAMILY PROTEIN"/>
    <property type="match status" value="1"/>
</dbReference>
<reference evidence="15" key="1">
    <citation type="journal article" date="2019" name="Int. J. Syst. Evol. Microbiol.">
        <title>The Global Catalogue of Microorganisms (GCM) 10K type strain sequencing project: providing services to taxonomists for standard genome sequencing and annotation.</title>
        <authorList>
            <consortium name="The Broad Institute Genomics Platform"/>
            <consortium name="The Broad Institute Genome Sequencing Center for Infectious Disease"/>
            <person name="Wu L."/>
            <person name="Ma J."/>
        </authorList>
    </citation>
    <scope>NUCLEOTIDE SEQUENCE [LARGE SCALE GENOMIC DNA]</scope>
    <source>
        <strain evidence="15">CCUG 49571</strain>
    </source>
</reference>
<dbReference type="InterPro" id="IPR020476">
    <property type="entry name" value="Nudix_hydrolase"/>
</dbReference>
<comment type="similarity">
    <text evidence="2 12">Belongs to the Nudix hydrolase family.</text>
</comment>
<evidence type="ECO:0000259" key="13">
    <source>
        <dbReference type="PROSITE" id="PS51462"/>
    </source>
</evidence>
<dbReference type="InterPro" id="IPR000086">
    <property type="entry name" value="NUDIX_hydrolase_dom"/>
</dbReference>
<dbReference type="Proteomes" id="UP001596028">
    <property type="component" value="Unassembled WGS sequence"/>
</dbReference>
<keyword evidence="4" id="KW-0235">DNA replication</keyword>
<dbReference type="Gene3D" id="3.90.79.10">
    <property type="entry name" value="Nucleoside Triphosphate Pyrophosphohydrolase"/>
    <property type="match status" value="1"/>
</dbReference>
<dbReference type="EMBL" id="JBHSEP010000031">
    <property type="protein sequence ID" value="MFC4601824.1"/>
    <property type="molecule type" value="Genomic_DNA"/>
</dbReference>